<evidence type="ECO:0000313" key="2">
    <source>
        <dbReference type="Proteomes" id="UP001060085"/>
    </source>
</evidence>
<accession>A0ACC0ABF3</accession>
<keyword evidence="2" id="KW-1185">Reference proteome</keyword>
<organism evidence="1 2">
    <name type="scientific">Catharanthus roseus</name>
    <name type="common">Madagascar periwinkle</name>
    <name type="synonym">Vinca rosea</name>
    <dbReference type="NCBI Taxonomy" id="4058"/>
    <lineage>
        <taxon>Eukaryota</taxon>
        <taxon>Viridiplantae</taxon>
        <taxon>Streptophyta</taxon>
        <taxon>Embryophyta</taxon>
        <taxon>Tracheophyta</taxon>
        <taxon>Spermatophyta</taxon>
        <taxon>Magnoliopsida</taxon>
        <taxon>eudicotyledons</taxon>
        <taxon>Gunneridae</taxon>
        <taxon>Pentapetalae</taxon>
        <taxon>asterids</taxon>
        <taxon>lamiids</taxon>
        <taxon>Gentianales</taxon>
        <taxon>Apocynaceae</taxon>
        <taxon>Rauvolfioideae</taxon>
        <taxon>Vinceae</taxon>
        <taxon>Catharanthinae</taxon>
        <taxon>Catharanthus</taxon>
    </lineage>
</organism>
<dbReference type="EMBL" id="CM044706">
    <property type="protein sequence ID" value="KAI5658091.1"/>
    <property type="molecule type" value="Genomic_DNA"/>
</dbReference>
<comment type="caution">
    <text evidence="1">The sequence shown here is derived from an EMBL/GenBank/DDBJ whole genome shotgun (WGS) entry which is preliminary data.</text>
</comment>
<sequence length="141" mass="16354">MEERGKIISNPPKCFKYNGVGHYASSCPTKRALIFREDLNGWIEKEKDESNECVEDQALSKDASKKADFERFPQQRKSKLDDRGDGPFQILEKINDNAYKVDLPGHYNKKSLRRLVESSKSFKVDHKKKILHASYYTLVEN</sequence>
<protein>
    <submittedName>
        <fullName evidence="1">Uncharacterized protein</fullName>
    </submittedName>
</protein>
<gene>
    <name evidence="1" type="ORF">M9H77_26884</name>
</gene>
<proteinExistence type="predicted"/>
<reference evidence="2" key="1">
    <citation type="journal article" date="2023" name="Nat. Plants">
        <title>Single-cell RNA sequencing provides a high-resolution roadmap for understanding the multicellular compartmentation of specialized metabolism.</title>
        <authorList>
            <person name="Sun S."/>
            <person name="Shen X."/>
            <person name="Li Y."/>
            <person name="Li Y."/>
            <person name="Wang S."/>
            <person name="Li R."/>
            <person name="Zhang H."/>
            <person name="Shen G."/>
            <person name="Guo B."/>
            <person name="Wei J."/>
            <person name="Xu J."/>
            <person name="St-Pierre B."/>
            <person name="Chen S."/>
            <person name="Sun C."/>
        </authorList>
    </citation>
    <scope>NUCLEOTIDE SEQUENCE [LARGE SCALE GENOMIC DNA]</scope>
</reference>
<name>A0ACC0ABF3_CATRO</name>
<evidence type="ECO:0000313" key="1">
    <source>
        <dbReference type="EMBL" id="KAI5658091.1"/>
    </source>
</evidence>
<dbReference type="Proteomes" id="UP001060085">
    <property type="component" value="Linkage Group LG06"/>
</dbReference>